<keyword evidence="4" id="KW-1185">Reference proteome</keyword>
<reference evidence="3 4" key="1">
    <citation type="submission" date="2015-10" db="EMBL/GenBank/DDBJ databases">
        <title>Genome analyses suggest a sexual origin of heterokaryosis in a supposedly ancient asexual fungus.</title>
        <authorList>
            <person name="Ropars J."/>
            <person name="Sedzielewska K."/>
            <person name="Noel J."/>
            <person name="Charron P."/>
            <person name="Farinelli L."/>
            <person name="Marton T."/>
            <person name="Kruger M."/>
            <person name="Pelin A."/>
            <person name="Brachmann A."/>
            <person name="Corradi N."/>
        </authorList>
    </citation>
    <scope>NUCLEOTIDE SEQUENCE [LARGE SCALE GENOMIC DNA]</scope>
    <source>
        <strain evidence="3 4">A4</strain>
    </source>
</reference>
<sequence>MIRFILNSLLLLFFSGIVTTSKDFDVVMGNKEFEITKSLSAVYSQHVSHPSEGYHKAEFNLNTNLPSFNPDQSGVESVICKTGANGKRKITFSLKDKKAVDHINKWPEEIMLLISHKWTCFGKRSTQFFTATDRVIDESKLVVTFAIEESDFPHNSEDYDLNVNWVHGNQTNNNTYHRNLEERFGGVSIDISNNIGLNILFDSNSGKSSRPDLKIISNNDMRLLCTNCFTKGDATLALRIRGKIFPPKVKEASITLNGNFLMNLDFALESSQEASINNRKISSAKDITILSIGLGPFNIPGILNVGPSIDLLAAADVNTGTSETLEFGGDFNLPNFNVQASFEGQPQFTQSGFTPIVNAHTPNAGIEASASISASLKPQLAFGISVLKGRIFKETVGFELVGTLENSFTIGTSSCESKTHPIHFESSLDGNIGFFVNNKDFPIFNFPTLLLLDKCL</sequence>
<evidence type="ECO:0000313" key="4">
    <source>
        <dbReference type="Proteomes" id="UP000234323"/>
    </source>
</evidence>
<organism evidence="3 4">
    <name type="scientific">Rhizophagus irregularis</name>
    <dbReference type="NCBI Taxonomy" id="588596"/>
    <lineage>
        <taxon>Eukaryota</taxon>
        <taxon>Fungi</taxon>
        <taxon>Fungi incertae sedis</taxon>
        <taxon>Mucoromycota</taxon>
        <taxon>Glomeromycotina</taxon>
        <taxon>Glomeromycetes</taxon>
        <taxon>Glomerales</taxon>
        <taxon>Glomeraceae</taxon>
        <taxon>Rhizophagus</taxon>
    </lineage>
</organism>
<feature type="chain" id="PRO_5014122498" description="DUF7223 domain-containing protein" evidence="1">
    <location>
        <begin position="21"/>
        <end position="456"/>
    </location>
</feature>
<dbReference type="VEuPathDB" id="FungiDB:RhiirA1_528020"/>
<dbReference type="VEuPathDB" id="FungiDB:RhiirFUN_018755"/>
<proteinExistence type="predicted"/>
<dbReference type="AlphaFoldDB" id="A0A2I1GPG8"/>
<name>A0A2I1GPG8_9GLOM</name>
<evidence type="ECO:0000259" key="2">
    <source>
        <dbReference type="Pfam" id="PF23865"/>
    </source>
</evidence>
<dbReference type="VEuPathDB" id="FungiDB:FUN_019853"/>
<dbReference type="Proteomes" id="UP000234323">
    <property type="component" value="Unassembled WGS sequence"/>
</dbReference>
<feature type="domain" description="DUF7223" evidence="2">
    <location>
        <begin position="217"/>
        <end position="386"/>
    </location>
</feature>
<keyword evidence="1" id="KW-0732">Signal</keyword>
<evidence type="ECO:0000256" key="1">
    <source>
        <dbReference type="SAM" id="SignalP"/>
    </source>
</evidence>
<comment type="caution">
    <text evidence="3">The sequence shown here is derived from an EMBL/GenBank/DDBJ whole genome shotgun (WGS) entry which is preliminary data.</text>
</comment>
<dbReference type="EMBL" id="LLXI01000651">
    <property type="protein sequence ID" value="PKY48542.1"/>
    <property type="molecule type" value="Genomic_DNA"/>
</dbReference>
<feature type="signal peptide" evidence="1">
    <location>
        <begin position="1"/>
        <end position="20"/>
    </location>
</feature>
<protein>
    <recommendedName>
        <fullName evidence="2">DUF7223 domain-containing protein</fullName>
    </recommendedName>
</protein>
<gene>
    <name evidence="3" type="ORF">RhiirA4_544684</name>
</gene>
<evidence type="ECO:0000313" key="3">
    <source>
        <dbReference type="EMBL" id="PKY48542.1"/>
    </source>
</evidence>
<dbReference type="InterPro" id="IPR055647">
    <property type="entry name" value="DUF7223"/>
</dbReference>
<accession>A0A2I1GPG8</accession>
<dbReference type="Pfam" id="PF23865">
    <property type="entry name" value="DUF7223"/>
    <property type="match status" value="1"/>
</dbReference>